<comment type="similarity">
    <text evidence="2">Belongs to the ABC transporter superfamily. ABCC family. Conjugate transporter (TC 3.A.1.208) subfamily.</text>
</comment>
<dbReference type="SUPFAM" id="SSF90123">
    <property type="entry name" value="ABC transporter transmembrane region"/>
    <property type="match status" value="2"/>
</dbReference>
<evidence type="ECO:0000256" key="14">
    <source>
        <dbReference type="SAM" id="Phobius"/>
    </source>
</evidence>
<dbReference type="FunCoup" id="A0A1Y1UBI8">
    <property type="interactions" value="107"/>
</dbReference>
<feature type="transmembrane region" description="Helical" evidence="14">
    <location>
        <begin position="507"/>
        <end position="526"/>
    </location>
</feature>
<keyword evidence="11 14" id="KW-1133">Transmembrane helix</keyword>
<reference evidence="17 18" key="1">
    <citation type="submission" date="2017-03" db="EMBL/GenBank/DDBJ databases">
        <title>Widespread Adenine N6-methylation of Active Genes in Fungi.</title>
        <authorList>
            <consortium name="DOE Joint Genome Institute"/>
            <person name="Mondo S.J."/>
            <person name="Dannebaum R.O."/>
            <person name="Kuo R.C."/>
            <person name="Louie K.B."/>
            <person name="Bewick A.J."/>
            <person name="Labutti K."/>
            <person name="Haridas S."/>
            <person name="Kuo A."/>
            <person name="Salamov A."/>
            <person name="Ahrendt S.R."/>
            <person name="Lau R."/>
            <person name="Bowen B.P."/>
            <person name="Lipzen A."/>
            <person name="Sullivan W."/>
            <person name="Andreopoulos W.B."/>
            <person name="Clum A."/>
            <person name="Lindquist E."/>
            <person name="Daum C."/>
            <person name="Northen T.R."/>
            <person name="Ramamoorthy G."/>
            <person name="Schmitz R.J."/>
            <person name="Gryganskyi A."/>
            <person name="Culley D."/>
            <person name="Magnuson J."/>
            <person name="James T.Y."/>
            <person name="O'Malley M.A."/>
            <person name="Stajich J.E."/>
            <person name="Spatafora J.W."/>
            <person name="Visel A."/>
            <person name="Grigoriev I.V."/>
        </authorList>
    </citation>
    <scope>NUCLEOTIDE SEQUENCE [LARGE SCALE GENOMIC DNA]</scope>
    <source>
        <strain evidence="17 18">NRRL Y-17943</strain>
    </source>
</reference>
<keyword evidence="9" id="KW-0067">ATP-binding</keyword>
<evidence type="ECO:0000256" key="12">
    <source>
        <dbReference type="ARBA" id="ARBA00023136"/>
    </source>
</evidence>
<dbReference type="InterPro" id="IPR050173">
    <property type="entry name" value="ABC_transporter_C-like"/>
</dbReference>
<dbReference type="FunFam" id="1.20.1560.10:FF:000078">
    <property type="entry name" value="Unplaced genomic scaffold supercont1.1, whole genome shotgun sequence"/>
    <property type="match status" value="1"/>
</dbReference>
<dbReference type="GO" id="GO:0042592">
    <property type="term" value="P:homeostatic process"/>
    <property type="evidence" value="ECO:0007669"/>
    <property type="project" value="UniProtKB-ARBA"/>
</dbReference>
<protein>
    <submittedName>
        <fullName evidence="17">Putative metal resistance protein ycf1</fullName>
    </submittedName>
</protein>
<dbReference type="InterPro" id="IPR003593">
    <property type="entry name" value="AAA+_ATPase"/>
</dbReference>
<feature type="domain" description="ABC transmembrane type-1" evidence="16">
    <location>
        <begin position="1028"/>
        <end position="1309"/>
    </location>
</feature>
<keyword evidence="12 14" id="KW-0472">Membrane</keyword>
<dbReference type="GO" id="GO:0000329">
    <property type="term" value="C:fungal-type vacuole membrane"/>
    <property type="evidence" value="ECO:0007669"/>
    <property type="project" value="UniProtKB-ARBA"/>
</dbReference>
<dbReference type="FunFam" id="3.40.50.300:FF:000565">
    <property type="entry name" value="ABC bile acid transporter"/>
    <property type="match status" value="1"/>
</dbReference>
<feature type="transmembrane region" description="Helical" evidence="14">
    <location>
        <begin position="55"/>
        <end position="74"/>
    </location>
</feature>
<feature type="transmembrane region" description="Helical" evidence="14">
    <location>
        <begin position="1196"/>
        <end position="1215"/>
    </location>
</feature>
<feature type="transmembrane region" description="Helical" evidence="14">
    <location>
        <begin position="1151"/>
        <end position="1176"/>
    </location>
</feature>
<dbReference type="GeneID" id="33558357"/>
<feature type="transmembrane region" description="Helical" evidence="14">
    <location>
        <begin position="106"/>
        <end position="125"/>
    </location>
</feature>
<keyword evidence="5" id="KW-0926">Vacuole</keyword>
<gene>
    <name evidence="17" type="ORF">BD324DRAFT_632732</name>
</gene>
<dbReference type="CDD" id="cd18595">
    <property type="entry name" value="ABC_6TM_MRP1_2_3_6_D1_like"/>
    <property type="match status" value="1"/>
</dbReference>
<dbReference type="Gene3D" id="1.20.1560.10">
    <property type="entry name" value="ABC transporter type 1, transmembrane domain"/>
    <property type="match status" value="2"/>
</dbReference>
<organism evidence="17 18">
    <name type="scientific">Kockovaella imperatae</name>
    <dbReference type="NCBI Taxonomy" id="4999"/>
    <lineage>
        <taxon>Eukaryota</taxon>
        <taxon>Fungi</taxon>
        <taxon>Dikarya</taxon>
        <taxon>Basidiomycota</taxon>
        <taxon>Agaricomycotina</taxon>
        <taxon>Tremellomycetes</taxon>
        <taxon>Tremellales</taxon>
        <taxon>Cuniculitremaceae</taxon>
        <taxon>Kockovaella</taxon>
    </lineage>
</organism>
<dbReference type="RefSeq" id="XP_021869600.1">
    <property type="nucleotide sequence ID" value="XM_022016548.1"/>
</dbReference>
<evidence type="ECO:0000313" key="17">
    <source>
        <dbReference type="EMBL" id="ORX35410.1"/>
    </source>
</evidence>
<feature type="region of interest" description="Disordered" evidence="13">
    <location>
        <begin position="919"/>
        <end position="1001"/>
    </location>
</feature>
<evidence type="ECO:0000259" key="15">
    <source>
        <dbReference type="PROSITE" id="PS50893"/>
    </source>
</evidence>
<dbReference type="OrthoDB" id="6500128at2759"/>
<comment type="caution">
    <text evidence="17">The sequence shown here is derived from an EMBL/GenBank/DDBJ whole genome shotgun (WGS) entry which is preliminary data.</text>
</comment>
<feature type="transmembrane region" description="Helical" evidence="14">
    <location>
        <begin position="621"/>
        <end position="647"/>
    </location>
</feature>
<comment type="subcellular location">
    <subcellularLocation>
        <location evidence="1">Vacuole membrane</location>
        <topology evidence="1">Multi-pass membrane protein</topology>
    </subcellularLocation>
</comment>
<evidence type="ECO:0000256" key="4">
    <source>
        <dbReference type="ARBA" id="ARBA00022553"/>
    </source>
</evidence>
<dbReference type="CDD" id="cd03244">
    <property type="entry name" value="ABCC_MRP_domain2"/>
    <property type="match status" value="1"/>
</dbReference>
<dbReference type="InParanoid" id="A0A1Y1UBI8"/>
<evidence type="ECO:0000256" key="8">
    <source>
        <dbReference type="ARBA" id="ARBA00022741"/>
    </source>
</evidence>
<feature type="compositionally biased region" description="Basic and acidic residues" evidence="13">
    <location>
        <begin position="952"/>
        <end position="965"/>
    </location>
</feature>
<feature type="compositionally biased region" description="Acidic residues" evidence="13">
    <location>
        <begin position="937"/>
        <end position="951"/>
    </location>
</feature>
<dbReference type="Pfam" id="PF24357">
    <property type="entry name" value="TMD0_ABC"/>
    <property type="match status" value="1"/>
</dbReference>
<evidence type="ECO:0000256" key="9">
    <source>
        <dbReference type="ARBA" id="ARBA00022840"/>
    </source>
</evidence>
<dbReference type="Pfam" id="PF00664">
    <property type="entry name" value="ABC_membrane"/>
    <property type="match status" value="2"/>
</dbReference>
<dbReference type="SMART" id="SM00382">
    <property type="entry name" value="AAA"/>
    <property type="match status" value="2"/>
</dbReference>
<keyword evidence="3" id="KW-0813">Transport</keyword>
<dbReference type="InterPro" id="IPR056227">
    <property type="entry name" value="TMD0_ABC"/>
</dbReference>
<name>A0A1Y1UBI8_9TREE</name>
<dbReference type="Pfam" id="PF00005">
    <property type="entry name" value="ABC_tran"/>
    <property type="match status" value="2"/>
</dbReference>
<feature type="domain" description="ABC transporter" evidence="15">
    <location>
        <begin position="1346"/>
        <end position="1582"/>
    </location>
</feature>
<dbReference type="Gene3D" id="3.40.50.300">
    <property type="entry name" value="P-loop containing nucleotide triphosphate hydrolases"/>
    <property type="match status" value="2"/>
</dbReference>
<feature type="compositionally biased region" description="Basic residues" evidence="13">
    <location>
        <begin position="232"/>
        <end position="246"/>
    </location>
</feature>
<dbReference type="InterPro" id="IPR017871">
    <property type="entry name" value="ABC_transporter-like_CS"/>
</dbReference>
<feature type="transmembrane region" description="Helical" evidence="14">
    <location>
        <begin position="1026"/>
        <end position="1045"/>
    </location>
</feature>
<dbReference type="InterPro" id="IPR036640">
    <property type="entry name" value="ABC1_TM_sf"/>
</dbReference>
<evidence type="ECO:0000256" key="5">
    <source>
        <dbReference type="ARBA" id="ARBA00022554"/>
    </source>
</evidence>
<keyword evidence="7" id="KW-0677">Repeat</keyword>
<dbReference type="GO" id="GO:0140359">
    <property type="term" value="F:ABC-type transporter activity"/>
    <property type="evidence" value="ECO:0007669"/>
    <property type="project" value="InterPro"/>
</dbReference>
<dbReference type="GO" id="GO:0016887">
    <property type="term" value="F:ATP hydrolysis activity"/>
    <property type="evidence" value="ECO:0007669"/>
    <property type="project" value="InterPro"/>
</dbReference>
<dbReference type="InterPro" id="IPR011527">
    <property type="entry name" value="ABC1_TM_dom"/>
</dbReference>
<dbReference type="PROSITE" id="PS00211">
    <property type="entry name" value="ABC_TRANSPORTER_1"/>
    <property type="match status" value="1"/>
</dbReference>
<evidence type="ECO:0000256" key="3">
    <source>
        <dbReference type="ARBA" id="ARBA00022448"/>
    </source>
</evidence>
<dbReference type="InterPro" id="IPR003439">
    <property type="entry name" value="ABC_transporter-like_ATP-bd"/>
</dbReference>
<keyword evidence="8" id="KW-0547">Nucleotide-binding</keyword>
<evidence type="ECO:0000256" key="11">
    <source>
        <dbReference type="ARBA" id="ARBA00022989"/>
    </source>
</evidence>
<dbReference type="EMBL" id="NBSH01000011">
    <property type="protein sequence ID" value="ORX35410.1"/>
    <property type="molecule type" value="Genomic_DNA"/>
</dbReference>
<proteinExistence type="inferred from homology"/>
<dbReference type="PROSITE" id="PS50893">
    <property type="entry name" value="ABC_TRANSPORTER_2"/>
    <property type="match status" value="2"/>
</dbReference>
<dbReference type="PROSITE" id="PS50929">
    <property type="entry name" value="ABC_TM1F"/>
    <property type="match status" value="2"/>
</dbReference>
<feature type="transmembrane region" description="Helical" evidence="14">
    <location>
        <begin position="583"/>
        <end position="609"/>
    </location>
</feature>
<dbReference type="FunFam" id="3.40.50.300:FF:000450">
    <property type="entry name" value="ABC transporter C family member 2"/>
    <property type="match status" value="1"/>
</dbReference>
<feature type="transmembrane region" description="Helical" evidence="14">
    <location>
        <begin position="1065"/>
        <end position="1089"/>
    </location>
</feature>
<accession>A0A1Y1UBI8</accession>
<dbReference type="Proteomes" id="UP000193218">
    <property type="component" value="Unassembled WGS sequence"/>
</dbReference>
<dbReference type="STRING" id="4999.A0A1Y1UBI8"/>
<dbReference type="PANTHER" id="PTHR24223">
    <property type="entry name" value="ATP-BINDING CASSETTE SUB-FAMILY C"/>
    <property type="match status" value="1"/>
</dbReference>
<feature type="domain" description="ABC transporter" evidence="15">
    <location>
        <begin position="690"/>
        <end position="913"/>
    </location>
</feature>
<dbReference type="CDD" id="cd03250">
    <property type="entry name" value="ABCC_MRP_domain1"/>
    <property type="match status" value="1"/>
</dbReference>
<sequence length="1599" mass="176352">MASQAIFSSLWSSEASSSNISGMWSTSSTTTSCGWPLEIISDHRDLDLTTCFEHAVLMPVPLAITILGAIAQIISKRRRLKRPNAKDGLRWIDRNESSRKVCTAKVWLLGISALLATAALGLSLPSLTTNPLSSVHYLLYLITLLFLIHLTPLNFYTARQSSTLVLLFWPVYLLVSIVRLRTMIITGYLSLELTKTTDGRLILARESLWIASIIIGMFDFVLELSGPETKWNKSKWSRPFSKSKGKIHLDDSDEEADTVGQLNGGRSSNGRDEYGDIESPVLTANFYEKLTFSWLTPMLSLGTKKFLGEEDMWSLPPSDSAEALSERLSTAWEKQLEYVKKGSKSKPSLKIAILRAYGGPYITAGILKLAYDSLSFVQPQLLRLLLRFVTSYGTDSPMPPIAGYAVTILMFVTSNIATATLHQYFDRCFATTMRVKGGLVTLIYKKSLRLSNGEKAGRTTGDIVNLQSVDAVRIADLAQYGQIGWSGPFQIVLAFISLYNLVGWQAFMGVAIMVVSLPINTFLAKVNKKNQNKMMKIKDTRTRLMTEILNNIKSIKLYGWEKSFAEKVLDSRNNKELVLLRRIGLIGAASNFFWSSTPFLVAFATFATFVATSDRPLTSEIIFPAISLFQLLSFPMAVFSNIINSIIEAIVSVKRIEDFLGGDELDPKARQVIINPPGQGPKIGEPLVTIRDGEFKWINDSPQPILQDIDLKVNKGELLAVIGRVGDGKSSLLGAMLGEMTRVDGSVKIQGDIAYFSQNSWILSATVKDNIVFGHRFDPEFYDQVIEACALKPDFEVLPQGDMTEVGEKGVSLSGGQKARIALARACYARADIYLLDDPLSAVDAHVGRHIFDQVIGPNGMLRSKARVLCTNSVSFLPQADQVIMLRRGIILERGTYQDAMANNQSELYKLITGLGKQTEKGESSGSATPTVVGNGSDDEVEDDEGDESDENEKMPDSPQKERMVRRGTVSKMRRASSISIKQAKRDALRDLRESSKPKEHSEKGVVKRKVYAEYISAASKVGVSFFLLFMIAGQTASILSNYVLRFWAQKNTSAGDNTQVTKYLLAYGLMGISSSLLSVLSTIVLKLYCALRSSRKLHDAGFRALMRSPLAFFEITPTGRILNLFSRDIYVIDEVLVNALSGFMRTCINVLGVIVVIASGAPFVLIVLLPLGYIYRVVMKYYLATSRELKRLDAISRSPIFSFFGETLSGLTVIRGFSQTRRFIANNEARIDRNQACYMPAMTVNRWLAVRLEFLGSCLMFSTALVAVSALLISNSVDAGLVGLLMTYTMSITQALNWLVRTASEVEQNIVSVERVLGYASLPSEAADDVPDHRPPKTWPQKGGIEFNDYSLKYRPELEPALRQVSFSIKGGERIGVVGRTGAGKSSLTLALFRILEAAGGKISIDGVDISKIGLHDLRSVVSIIPQDPQLFEGTLRHNIDPTNSHKDANIWQALEQAYLKDHIMDNMGGTLDAEISEGGQNLSSGQRQLVCFARALLRKTKILVLDEATSSIDLETDEAVQQIIRGSDFEGVTTLTIAHRINTIMDSDRVLVMSNGKVAEYDSPDVLLQNPDSIFQSMVQEAGLGQSSSSASRKNSV</sequence>
<keyword evidence="6 14" id="KW-0812">Transmembrane</keyword>
<feature type="compositionally biased region" description="Basic and acidic residues" evidence="13">
    <location>
        <begin position="984"/>
        <end position="1001"/>
    </location>
</feature>
<dbReference type="SUPFAM" id="SSF52540">
    <property type="entry name" value="P-loop containing nucleoside triphosphate hydrolases"/>
    <property type="match status" value="2"/>
</dbReference>
<dbReference type="GO" id="GO:0005524">
    <property type="term" value="F:ATP binding"/>
    <property type="evidence" value="ECO:0007669"/>
    <property type="project" value="UniProtKB-KW"/>
</dbReference>
<dbReference type="FunFam" id="1.20.1560.10:FF:000001">
    <property type="entry name" value="ATP-binding cassette subfamily C member 1"/>
    <property type="match status" value="1"/>
</dbReference>
<feature type="transmembrane region" description="Helical" evidence="14">
    <location>
        <begin position="1253"/>
        <end position="1274"/>
    </location>
</feature>
<evidence type="ECO:0000256" key="13">
    <source>
        <dbReference type="SAM" id="MobiDB-lite"/>
    </source>
</evidence>
<evidence type="ECO:0000256" key="1">
    <source>
        <dbReference type="ARBA" id="ARBA00004128"/>
    </source>
</evidence>
<dbReference type="InterPro" id="IPR027417">
    <property type="entry name" value="P-loop_NTPase"/>
</dbReference>
<evidence type="ECO:0000313" key="18">
    <source>
        <dbReference type="Proteomes" id="UP000193218"/>
    </source>
</evidence>
<evidence type="ECO:0000256" key="7">
    <source>
        <dbReference type="ARBA" id="ARBA00022737"/>
    </source>
</evidence>
<keyword evidence="10" id="KW-1278">Translocase</keyword>
<evidence type="ECO:0000256" key="10">
    <source>
        <dbReference type="ARBA" id="ARBA00022967"/>
    </source>
</evidence>
<feature type="region of interest" description="Disordered" evidence="13">
    <location>
        <begin position="232"/>
        <end position="274"/>
    </location>
</feature>
<dbReference type="PANTHER" id="PTHR24223:SF443">
    <property type="entry name" value="MULTIDRUG-RESISTANCE LIKE PROTEIN 1, ISOFORM I"/>
    <property type="match status" value="1"/>
</dbReference>
<feature type="domain" description="ABC transmembrane type-1" evidence="16">
    <location>
        <begin position="362"/>
        <end position="648"/>
    </location>
</feature>
<feature type="transmembrane region" description="Helical" evidence="14">
    <location>
        <begin position="164"/>
        <end position="188"/>
    </location>
</feature>
<evidence type="ECO:0000256" key="2">
    <source>
        <dbReference type="ARBA" id="ARBA00009726"/>
    </source>
</evidence>
<evidence type="ECO:0000259" key="16">
    <source>
        <dbReference type="PROSITE" id="PS50929"/>
    </source>
</evidence>
<keyword evidence="4" id="KW-0597">Phosphoprotein</keyword>
<feature type="transmembrane region" description="Helical" evidence="14">
    <location>
        <begin position="137"/>
        <end position="157"/>
    </location>
</feature>
<dbReference type="CDD" id="cd18603">
    <property type="entry name" value="ABC_6TM_MRP1_2_3_6_D2_like"/>
    <property type="match status" value="1"/>
</dbReference>
<keyword evidence="18" id="KW-1185">Reference proteome</keyword>
<evidence type="ECO:0000256" key="6">
    <source>
        <dbReference type="ARBA" id="ARBA00022692"/>
    </source>
</evidence>